<evidence type="ECO:0000256" key="3">
    <source>
        <dbReference type="SAM" id="SignalP"/>
    </source>
</evidence>
<feature type="coiled-coil region" evidence="1">
    <location>
        <begin position="34"/>
        <end position="61"/>
    </location>
</feature>
<dbReference type="RefSeq" id="WP_161082006.1">
    <property type="nucleotide sequence ID" value="NZ_WWCX01000001.1"/>
</dbReference>
<evidence type="ECO:0000256" key="2">
    <source>
        <dbReference type="SAM" id="MobiDB-lite"/>
    </source>
</evidence>
<keyword evidence="1" id="KW-0175">Coiled coil</keyword>
<feature type="chain" id="PRO_5032554088" description="Lipoprotein" evidence="3">
    <location>
        <begin position="27"/>
        <end position="261"/>
    </location>
</feature>
<dbReference type="PROSITE" id="PS51257">
    <property type="entry name" value="PROKAR_LIPOPROTEIN"/>
    <property type="match status" value="1"/>
</dbReference>
<sequence>MKMNTRHMIILLAAALISGCSSTSSRQDAAKDEIKAQAIRAEAVQEKKAKAQHQAEEMIQAVPAWSLEPPKPDGTGVYAVGMADSEKLPIALRKAMLQGEFGLAKIYSQEISGSERSYVQDNGKSGVTEQFTGLIDKLVMQVPLSGIEVVRQEIKPIDGTYHAFVLLKLPYDQFNEVLHNQRTKTRDTAIAAAFDDLERRIKERRKQRQEDAAQVEPAVNAARADRAPESAGTFAPSARDVSPLVEPGVAPSGPPSQLKEQ</sequence>
<feature type="region of interest" description="Disordered" evidence="2">
    <location>
        <begin position="204"/>
        <end position="261"/>
    </location>
</feature>
<proteinExistence type="predicted"/>
<protein>
    <recommendedName>
        <fullName evidence="6">Lipoprotein</fullName>
    </recommendedName>
</protein>
<organism evidence="4 5">
    <name type="scientific">Duganella vulcania</name>
    <dbReference type="NCBI Taxonomy" id="2692166"/>
    <lineage>
        <taxon>Bacteria</taxon>
        <taxon>Pseudomonadati</taxon>
        <taxon>Pseudomonadota</taxon>
        <taxon>Betaproteobacteria</taxon>
        <taxon>Burkholderiales</taxon>
        <taxon>Oxalobacteraceae</taxon>
        <taxon>Telluria group</taxon>
        <taxon>Duganella</taxon>
    </lineage>
</organism>
<reference evidence="4" key="1">
    <citation type="submission" date="2019-12" db="EMBL/GenBank/DDBJ databases">
        <title>Novel species isolated from a subtropical stream in China.</title>
        <authorList>
            <person name="Lu H."/>
        </authorList>
    </citation>
    <scope>NUCLEOTIDE SEQUENCE [LARGE SCALE GENOMIC DNA]</scope>
    <source>
        <strain evidence="4">FT81W</strain>
    </source>
</reference>
<evidence type="ECO:0000256" key="1">
    <source>
        <dbReference type="SAM" id="Coils"/>
    </source>
</evidence>
<gene>
    <name evidence="4" type="ORF">GTP90_02600</name>
</gene>
<keyword evidence="3" id="KW-0732">Signal</keyword>
<feature type="signal peptide" evidence="3">
    <location>
        <begin position="1"/>
        <end position="26"/>
    </location>
</feature>
<evidence type="ECO:0000313" key="5">
    <source>
        <dbReference type="Proteomes" id="UP000447355"/>
    </source>
</evidence>
<evidence type="ECO:0008006" key="6">
    <source>
        <dbReference type="Google" id="ProtNLM"/>
    </source>
</evidence>
<dbReference type="AlphaFoldDB" id="A0A845GI63"/>
<dbReference type="EMBL" id="WWCX01000001">
    <property type="protein sequence ID" value="MYM92748.1"/>
    <property type="molecule type" value="Genomic_DNA"/>
</dbReference>
<dbReference type="Proteomes" id="UP000447355">
    <property type="component" value="Unassembled WGS sequence"/>
</dbReference>
<accession>A0A845GI63</accession>
<comment type="caution">
    <text evidence="4">The sequence shown here is derived from an EMBL/GenBank/DDBJ whole genome shotgun (WGS) entry which is preliminary data.</text>
</comment>
<evidence type="ECO:0000313" key="4">
    <source>
        <dbReference type="EMBL" id="MYM92748.1"/>
    </source>
</evidence>
<name>A0A845GI63_9BURK</name>